<dbReference type="Pfam" id="PF16916">
    <property type="entry name" value="ZT_dimer"/>
    <property type="match status" value="1"/>
</dbReference>
<organism evidence="20 21">
    <name type="scientific">Telmatospirillum siberiense</name>
    <dbReference type="NCBI Taxonomy" id="382514"/>
    <lineage>
        <taxon>Bacteria</taxon>
        <taxon>Pseudomonadati</taxon>
        <taxon>Pseudomonadota</taxon>
        <taxon>Alphaproteobacteria</taxon>
        <taxon>Rhodospirillales</taxon>
        <taxon>Rhodospirillaceae</taxon>
        <taxon>Telmatospirillum</taxon>
    </lineage>
</organism>
<keyword evidence="5" id="KW-0408">Iron</keyword>
<dbReference type="SUPFAM" id="SSF160240">
    <property type="entry name" value="Cation efflux protein cytoplasmic domain-like"/>
    <property type="match status" value="1"/>
</dbReference>
<keyword evidence="5" id="KW-0410">Iron transport</keyword>
<evidence type="ECO:0000256" key="12">
    <source>
        <dbReference type="ARBA" id="ARBA00050984"/>
    </source>
</evidence>
<dbReference type="GO" id="GO:0015093">
    <property type="term" value="F:ferrous iron transmembrane transporter activity"/>
    <property type="evidence" value="ECO:0007669"/>
    <property type="project" value="TreeGrafter"/>
</dbReference>
<evidence type="ECO:0000256" key="9">
    <source>
        <dbReference type="ARBA" id="ARBA00023136"/>
    </source>
</evidence>
<keyword evidence="7" id="KW-0862">Zinc</keyword>
<feature type="transmembrane region" description="Helical" evidence="17">
    <location>
        <begin position="7"/>
        <end position="25"/>
    </location>
</feature>
<evidence type="ECO:0000256" key="11">
    <source>
        <dbReference type="ARBA" id="ARBA00047695"/>
    </source>
</evidence>
<evidence type="ECO:0000256" key="1">
    <source>
        <dbReference type="ARBA" id="ARBA00004651"/>
    </source>
</evidence>
<keyword evidence="8 17" id="KW-1133">Transmembrane helix</keyword>
<comment type="similarity">
    <text evidence="2">Belongs to the cation diffusion facilitator (CDF) transporter (TC 2.A.4) family. FieF subfamily.</text>
</comment>
<evidence type="ECO:0000256" key="16">
    <source>
        <dbReference type="SAM" id="MobiDB-lite"/>
    </source>
</evidence>
<evidence type="ECO:0000256" key="10">
    <source>
        <dbReference type="ARBA" id="ARBA00035584"/>
    </source>
</evidence>
<comment type="subcellular location">
    <subcellularLocation>
        <location evidence="1">Cell membrane</location>
        <topology evidence="1">Multi-pass membrane protein</topology>
    </subcellularLocation>
</comment>
<comment type="caution">
    <text evidence="20">The sequence shown here is derived from an EMBL/GenBank/DDBJ whole genome shotgun (WGS) entry which is preliminary data.</text>
</comment>
<dbReference type="GO" id="GO:0015086">
    <property type="term" value="F:cadmium ion transmembrane transporter activity"/>
    <property type="evidence" value="ECO:0007669"/>
    <property type="project" value="TreeGrafter"/>
</dbReference>
<keyword evidence="3" id="KW-0813">Transport</keyword>
<evidence type="ECO:0000259" key="18">
    <source>
        <dbReference type="Pfam" id="PF01545"/>
    </source>
</evidence>
<comment type="subunit">
    <text evidence="13">Homodimer. The subunits are held together in a parallel orientation through zinc binding at the interface of the cytoplasmic domains.</text>
</comment>
<comment type="catalytic activity">
    <reaction evidence="10">
        <text>Fe(2+)(in) + H(+)(out) = Fe(2+)(out) + H(+)(in)</text>
        <dbReference type="Rhea" id="RHEA:29439"/>
        <dbReference type="ChEBI" id="CHEBI:15378"/>
        <dbReference type="ChEBI" id="CHEBI:29033"/>
    </reaction>
</comment>
<comment type="catalytic activity">
    <reaction evidence="11">
        <text>Zn(2+)(in) + H(+)(out) = Zn(2+)(out) + H(+)(in)</text>
        <dbReference type="Rhea" id="RHEA:28839"/>
        <dbReference type="ChEBI" id="CHEBI:15378"/>
        <dbReference type="ChEBI" id="CHEBI:29105"/>
    </reaction>
</comment>
<feature type="domain" description="Cation efflux protein cytoplasmic" evidence="19">
    <location>
        <begin position="204"/>
        <end position="279"/>
    </location>
</feature>
<evidence type="ECO:0000256" key="5">
    <source>
        <dbReference type="ARBA" id="ARBA00022496"/>
    </source>
</evidence>
<feature type="transmembrane region" description="Helical" evidence="17">
    <location>
        <begin position="31"/>
        <end position="52"/>
    </location>
</feature>
<dbReference type="Pfam" id="PF01545">
    <property type="entry name" value="Cation_efflux"/>
    <property type="match status" value="1"/>
</dbReference>
<feature type="domain" description="Cation efflux protein transmembrane" evidence="18">
    <location>
        <begin position="7"/>
        <end position="199"/>
    </location>
</feature>
<feature type="transmembrane region" description="Helical" evidence="17">
    <location>
        <begin position="174"/>
        <end position="192"/>
    </location>
</feature>
<dbReference type="PANTHER" id="PTHR43840:SF41">
    <property type="entry name" value="CATION-EFFLUX PUMP FIEF"/>
    <property type="match status" value="1"/>
</dbReference>
<feature type="region of interest" description="Disordered" evidence="16">
    <location>
        <begin position="280"/>
        <end position="310"/>
    </location>
</feature>
<dbReference type="InterPro" id="IPR050291">
    <property type="entry name" value="CDF_Transporter"/>
</dbReference>
<proteinExistence type="inferred from homology"/>
<dbReference type="GO" id="GO:0015341">
    <property type="term" value="F:zinc efflux antiporter activity"/>
    <property type="evidence" value="ECO:0007669"/>
    <property type="project" value="TreeGrafter"/>
</dbReference>
<comment type="catalytic activity">
    <reaction evidence="12">
        <text>Cd(2+)(in) + H(+)(out) = Cd(2+)(out) + H(+)(in)</text>
        <dbReference type="Rhea" id="RHEA:28739"/>
        <dbReference type="ChEBI" id="CHEBI:15378"/>
        <dbReference type="ChEBI" id="CHEBI:48775"/>
    </reaction>
</comment>
<dbReference type="InterPro" id="IPR027469">
    <property type="entry name" value="Cation_efflux_TMD_sf"/>
</dbReference>
<evidence type="ECO:0000256" key="15">
    <source>
        <dbReference type="ARBA" id="ARBA00072262"/>
    </source>
</evidence>
<dbReference type="GO" id="GO:0005886">
    <property type="term" value="C:plasma membrane"/>
    <property type="evidence" value="ECO:0007669"/>
    <property type="project" value="UniProtKB-SubCell"/>
</dbReference>
<dbReference type="InterPro" id="IPR036837">
    <property type="entry name" value="Cation_efflux_CTD_sf"/>
</dbReference>
<evidence type="ECO:0000256" key="4">
    <source>
        <dbReference type="ARBA" id="ARBA00022475"/>
    </source>
</evidence>
<keyword evidence="7" id="KW-0864">Zinc transport</keyword>
<dbReference type="Gene3D" id="3.30.70.1350">
    <property type="entry name" value="Cation efflux protein, cytoplasmic domain"/>
    <property type="match status" value="1"/>
</dbReference>
<dbReference type="AlphaFoldDB" id="A0A2N3Q0S7"/>
<feature type="transmembrane region" description="Helical" evidence="17">
    <location>
        <begin position="146"/>
        <end position="168"/>
    </location>
</feature>
<accession>A0A2N3Q0S7</accession>
<dbReference type="InterPro" id="IPR027470">
    <property type="entry name" value="Cation_efflux_CTD"/>
</dbReference>
<dbReference type="FunFam" id="3.30.70.1350:FF:000002">
    <property type="entry name" value="Ferrous-iron efflux pump FieF"/>
    <property type="match status" value="1"/>
</dbReference>
<evidence type="ECO:0000256" key="2">
    <source>
        <dbReference type="ARBA" id="ARBA00010212"/>
    </source>
</evidence>
<feature type="transmembrane region" description="Helical" evidence="17">
    <location>
        <begin position="106"/>
        <end position="126"/>
    </location>
</feature>
<keyword evidence="9 17" id="KW-0472">Membrane</keyword>
<evidence type="ECO:0000259" key="19">
    <source>
        <dbReference type="Pfam" id="PF16916"/>
    </source>
</evidence>
<dbReference type="Proteomes" id="UP000233293">
    <property type="component" value="Unassembled WGS sequence"/>
</dbReference>
<dbReference type="Gene3D" id="1.20.1510.10">
    <property type="entry name" value="Cation efflux protein transmembrane domain"/>
    <property type="match status" value="1"/>
</dbReference>
<dbReference type="FunFam" id="1.20.1510.10:FF:000001">
    <property type="entry name" value="Ferrous-iron efflux pump FieF"/>
    <property type="match status" value="1"/>
</dbReference>
<feature type="compositionally biased region" description="Basic and acidic residues" evidence="16">
    <location>
        <begin position="283"/>
        <end position="300"/>
    </location>
</feature>
<evidence type="ECO:0000256" key="17">
    <source>
        <dbReference type="SAM" id="Phobius"/>
    </source>
</evidence>
<reference evidence="21" key="1">
    <citation type="submission" date="2017-12" db="EMBL/GenBank/DDBJ databases">
        <title>Draft genome sequence of Telmatospirillum siberiense 26-4b1T, an acidotolerant peatland alphaproteobacterium potentially involved in sulfur cycling.</title>
        <authorList>
            <person name="Hausmann B."/>
            <person name="Pjevac P."/>
            <person name="Schreck K."/>
            <person name="Herbold C.W."/>
            <person name="Daims H."/>
            <person name="Wagner M."/>
            <person name="Pester M."/>
            <person name="Loy A."/>
        </authorList>
    </citation>
    <scope>NUCLEOTIDE SEQUENCE [LARGE SCALE GENOMIC DNA]</scope>
    <source>
        <strain evidence="21">26-4b1</strain>
    </source>
</reference>
<sequence>MRRATYLSVAVGSLLIVVKLVAWGATDSVALLSTLIDSTLDTVASLVNLFAVRQALQPADHQHRFGHGKAEPLAGLAQSTFIAGSALFLVGEAGKRMFFPEAVDHAPLGIAVMAFSIVMTVGLVLFQRYVIRRTGSLAIDADHLHYVGDLGMNMCVIVSLILSAQFGFEWADPLFALGIAGFLVYSAATIAWRSLHLLMDREFPDEDRKRIAEICQAHPDVHDIHDLRTRSAGLQGFIQLHLELDPDISLKRAHVISDEVEAGLRKAFPAADVIIHQDPAGTMERKDPFDGERYATRDASRTVPRRSRAS</sequence>
<dbReference type="EMBL" id="PIUM01000002">
    <property type="protein sequence ID" value="PKU26260.1"/>
    <property type="molecule type" value="Genomic_DNA"/>
</dbReference>
<name>A0A2N3Q0S7_9PROT</name>
<feature type="transmembrane region" description="Helical" evidence="17">
    <location>
        <begin position="73"/>
        <end position="94"/>
    </location>
</feature>
<evidence type="ECO:0000256" key="3">
    <source>
        <dbReference type="ARBA" id="ARBA00022448"/>
    </source>
</evidence>
<evidence type="ECO:0000256" key="6">
    <source>
        <dbReference type="ARBA" id="ARBA00022692"/>
    </source>
</evidence>
<keyword evidence="6 17" id="KW-0812">Transmembrane</keyword>
<keyword evidence="7" id="KW-0406">Ion transport</keyword>
<dbReference type="InterPro" id="IPR002524">
    <property type="entry name" value="Cation_efflux"/>
</dbReference>
<evidence type="ECO:0000313" key="21">
    <source>
        <dbReference type="Proteomes" id="UP000233293"/>
    </source>
</evidence>
<evidence type="ECO:0000256" key="13">
    <source>
        <dbReference type="ARBA" id="ARBA00062926"/>
    </source>
</evidence>
<dbReference type="PANTHER" id="PTHR43840">
    <property type="entry name" value="MITOCHONDRIAL METAL TRANSPORTER 1-RELATED"/>
    <property type="match status" value="1"/>
</dbReference>
<evidence type="ECO:0000256" key="14">
    <source>
        <dbReference type="ARBA" id="ARBA00068882"/>
    </source>
</evidence>
<dbReference type="InterPro" id="IPR058533">
    <property type="entry name" value="Cation_efflux_TM"/>
</dbReference>
<dbReference type="GO" id="GO:0006882">
    <property type="term" value="P:intracellular zinc ion homeostasis"/>
    <property type="evidence" value="ECO:0007669"/>
    <property type="project" value="TreeGrafter"/>
</dbReference>
<keyword evidence="21" id="KW-1185">Reference proteome</keyword>
<keyword evidence="4" id="KW-1003">Cell membrane</keyword>
<evidence type="ECO:0000256" key="8">
    <source>
        <dbReference type="ARBA" id="ARBA00022989"/>
    </source>
</evidence>
<dbReference type="SUPFAM" id="SSF161111">
    <property type="entry name" value="Cation efflux protein transmembrane domain-like"/>
    <property type="match status" value="1"/>
</dbReference>
<gene>
    <name evidence="20" type="primary">fieF</name>
    <name evidence="20" type="synonym">yiiP</name>
    <name evidence="20" type="ORF">CWS72_02825</name>
</gene>
<dbReference type="NCBIfam" id="TIGR01297">
    <property type="entry name" value="CDF"/>
    <property type="match status" value="1"/>
</dbReference>
<evidence type="ECO:0000256" key="7">
    <source>
        <dbReference type="ARBA" id="ARBA00022906"/>
    </source>
</evidence>
<protein>
    <recommendedName>
        <fullName evidence="15">Cation-efflux pump FieF</fullName>
    </recommendedName>
    <alternativeName>
        <fullName evidence="14">Protein p34</fullName>
    </alternativeName>
</protein>
<evidence type="ECO:0000313" key="20">
    <source>
        <dbReference type="EMBL" id="PKU26260.1"/>
    </source>
</evidence>